<dbReference type="PANTHER" id="PTHR43408">
    <property type="entry name" value="FMN REDUCTASE (NADPH)"/>
    <property type="match status" value="1"/>
</dbReference>
<protein>
    <submittedName>
        <fullName evidence="7">FMN reductase (NADPH)</fullName>
    </submittedName>
</protein>
<dbReference type="PANTHER" id="PTHR43408:SF2">
    <property type="entry name" value="FMN REDUCTASE (NADPH)"/>
    <property type="match status" value="1"/>
</dbReference>
<dbReference type="Pfam" id="PF03358">
    <property type="entry name" value="FMN_red"/>
    <property type="match status" value="1"/>
</dbReference>
<dbReference type="GO" id="GO:0016655">
    <property type="term" value="F:oxidoreductase activity, acting on NAD(P)H, quinone or similar compound as acceptor"/>
    <property type="evidence" value="ECO:0007669"/>
    <property type="project" value="UniProtKB-ARBA"/>
</dbReference>
<name>A0A455WBX0_MARNT</name>
<accession>A0A455WBX0</accession>
<dbReference type="InterPro" id="IPR029039">
    <property type="entry name" value="Flavoprotein-like_sf"/>
</dbReference>
<feature type="region of interest" description="Disordered" evidence="5">
    <location>
        <begin position="182"/>
        <end position="201"/>
    </location>
</feature>
<evidence type="ECO:0000256" key="4">
    <source>
        <dbReference type="ARBA" id="ARBA00023002"/>
    </source>
</evidence>
<organism evidence="7">
    <name type="scientific">Marinobacter nauticus</name>
    <name type="common">Marinobacter hydrocarbonoclasticus</name>
    <name type="synonym">Marinobacter aquaeolei</name>
    <dbReference type="NCBI Taxonomy" id="2743"/>
    <lineage>
        <taxon>Bacteria</taxon>
        <taxon>Pseudomonadati</taxon>
        <taxon>Pseudomonadota</taxon>
        <taxon>Gammaproteobacteria</taxon>
        <taxon>Pseudomonadales</taxon>
        <taxon>Marinobacteraceae</taxon>
        <taxon>Marinobacter</taxon>
    </lineage>
</organism>
<evidence type="ECO:0000256" key="2">
    <source>
        <dbReference type="ARBA" id="ARBA00022630"/>
    </source>
</evidence>
<dbReference type="Gene3D" id="3.40.50.360">
    <property type="match status" value="1"/>
</dbReference>
<reference evidence="7" key="1">
    <citation type="submission" date="2019-03" db="EMBL/GenBank/DDBJ databases">
        <title>Whole genome analysis of nitrate-reducing bacteria Marinobacter hydrocarbonoclasticus YB03.</title>
        <authorList>
            <person name="Azam A.H."/>
            <person name="Yuk S.R."/>
            <person name="Kamarisima K."/>
            <person name="Miyanaga K."/>
            <person name="Tanji Y."/>
        </authorList>
    </citation>
    <scope>NUCLEOTIDE SEQUENCE</scope>
    <source>
        <strain evidence="7">YB03</strain>
    </source>
</reference>
<keyword evidence="2" id="KW-0285">Flavoprotein</keyword>
<dbReference type="SUPFAM" id="SSF52218">
    <property type="entry name" value="Flavoproteins"/>
    <property type="match status" value="1"/>
</dbReference>
<evidence type="ECO:0000256" key="5">
    <source>
        <dbReference type="SAM" id="MobiDB-lite"/>
    </source>
</evidence>
<keyword evidence="4" id="KW-0560">Oxidoreductase</keyword>
<evidence type="ECO:0000256" key="1">
    <source>
        <dbReference type="ARBA" id="ARBA00005990"/>
    </source>
</evidence>
<feature type="domain" description="NADPH-dependent FMN reductase-like" evidence="6">
    <location>
        <begin position="6"/>
        <end position="148"/>
    </location>
</feature>
<keyword evidence="3" id="KW-0288">FMN</keyword>
<dbReference type="InterPro" id="IPR005025">
    <property type="entry name" value="FMN_Rdtase-like_dom"/>
</dbReference>
<evidence type="ECO:0000259" key="6">
    <source>
        <dbReference type="Pfam" id="PF03358"/>
    </source>
</evidence>
<dbReference type="InterPro" id="IPR051814">
    <property type="entry name" value="NAD(P)H-dep_FMN_reductase"/>
</dbReference>
<gene>
    <name evidence="7" type="primary">msuE</name>
    <name evidence="7" type="ORF">YBY_20540</name>
</gene>
<dbReference type="EMBL" id="AP019537">
    <property type="protein sequence ID" value="BBJ04205.1"/>
    <property type="molecule type" value="Genomic_DNA"/>
</dbReference>
<evidence type="ECO:0000313" key="7">
    <source>
        <dbReference type="EMBL" id="BBJ04205.1"/>
    </source>
</evidence>
<comment type="similarity">
    <text evidence="1">Belongs to the SsuE family.</text>
</comment>
<evidence type="ECO:0000256" key="3">
    <source>
        <dbReference type="ARBA" id="ARBA00022643"/>
    </source>
</evidence>
<proteinExistence type="inferred from homology"/>
<sequence>MSGKPSVVVVNGSSRSPSRTGALLNLLATEIAAKVDVDVQVVSIAAIGNHFGTEFKVAELAPELQRAIHHIESADLIVAGSPIYRASYSGLFKHLFDLVDRESLKGTPILLAATGGTPLHGLALDTQFRALFAFFQALTLPQSVYALDVDFNGHQLVTEALLERAWAAAALAADHLVNTQGAQTRPTASPAAQQQAAEPVL</sequence>
<dbReference type="AlphaFoldDB" id="A0A455WBX0"/>